<organism evidence="3 4">
    <name type="scientific">Candidatus Campbellbacteria bacterium RIFOXYC2_FULL_35_25</name>
    <dbReference type="NCBI Taxonomy" id="1797582"/>
    <lineage>
        <taxon>Bacteria</taxon>
        <taxon>Candidatus Campbelliibacteriota</taxon>
    </lineage>
</organism>
<name>A0A1F5EHL4_9BACT</name>
<dbReference type="PANTHER" id="PTHR11749">
    <property type="entry name" value="RIBULOSE-5-PHOSPHATE-3-EPIMERASE"/>
    <property type="match status" value="1"/>
</dbReference>
<evidence type="ECO:0008006" key="5">
    <source>
        <dbReference type="Google" id="ProtNLM"/>
    </source>
</evidence>
<sequence>MEIIPAIIPQSFEDLKAKLFLFKGLVPAVQIDVTDGIFVPSKSWPFNDDAWSCGVHMEPSFMDEINFEFDLMVSNPEGCLQDLIDIGAKRIIVHVESSKKLEEIIESLKNKVEVGIAFNIETPFELYDHLLEKVDFVQLMGIEKIGFQGQEFSEKVIDKIKELKKRKSEIIISVDGGVDLKNAPALIEAGATRLVSGSAILKSDNIKKTIEQFKELLGS</sequence>
<gene>
    <name evidence="3" type="ORF">A2442_02375</name>
</gene>
<dbReference type="GO" id="GO:0016857">
    <property type="term" value="F:racemase and epimerase activity, acting on carbohydrates and derivatives"/>
    <property type="evidence" value="ECO:0007669"/>
    <property type="project" value="InterPro"/>
</dbReference>
<evidence type="ECO:0000256" key="1">
    <source>
        <dbReference type="ARBA" id="ARBA00022723"/>
    </source>
</evidence>
<dbReference type="Pfam" id="PF00834">
    <property type="entry name" value="Ribul_P_3_epim"/>
    <property type="match status" value="1"/>
</dbReference>
<dbReference type="EMBL" id="MFAE01000013">
    <property type="protein sequence ID" value="OGD66853.1"/>
    <property type="molecule type" value="Genomic_DNA"/>
</dbReference>
<evidence type="ECO:0000313" key="3">
    <source>
        <dbReference type="EMBL" id="OGD66853.1"/>
    </source>
</evidence>
<evidence type="ECO:0000313" key="4">
    <source>
        <dbReference type="Proteomes" id="UP000179003"/>
    </source>
</evidence>
<dbReference type="STRING" id="1797582.A2442_02375"/>
<comment type="caution">
    <text evidence="3">The sequence shown here is derived from an EMBL/GenBank/DDBJ whole genome shotgun (WGS) entry which is preliminary data.</text>
</comment>
<dbReference type="InterPro" id="IPR013785">
    <property type="entry name" value="Aldolase_TIM"/>
</dbReference>
<keyword evidence="2" id="KW-0413">Isomerase</keyword>
<dbReference type="Gene3D" id="3.20.20.70">
    <property type="entry name" value="Aldolase class I"/>
    <property type="match status" value="1"/>
</dbReference>
<dbReference type="InterPro" id="IPR000056">
    <property type="entry name" value="Ribul_P_3_epim-like"/>
</dbReference>
<dbReference type="InterPro" id="IPR011060">
    <property type="entry name" value="RibuloseP-bd_barrel"/>
</dbReference>
<proteinExistence type="predicted"/>
<accession>A0A1F5EHL4</accession>
<reference evidence="3 4" key="1">
    <citation type="journal article" date="2016" name="Nat. Commun.">
        <title>Thousands of microbial genomes shed light on interconnected biogeochemical processes in an aquifer system.</title>
        <authorList>
            <person name="Anantharaman K."/>
            <person name="Brown C.T."/>
            <person name="Hug L.A."/>
            <person name="Sharon I."/>
            <person name="Castelle C.J."/>
            <person name="Probst A.J."/>
            <person name="Thomas B.C."/>
            <person name="Singh A."/>
            <person name="Wilkins M.J."/>
            <person name="Karaoz U."/>
            <person name="Brodie E.L."/>
            <person name="Williams K.H."/>
            <person name="Hubbard S.S."/>
            <person name="Banfield J.F."/>
        </authorList>
    </citation>
    <scope>NUCLEOTIDE SEQUENCE [LARGE SCALE GENOMIC DNA]</scope>
</reference>
<dbReference type="GO" id="GO:0005975">
    <property type="term" value="P:carbohydrate metabolic process"/>
    <property type="evidence" value="ECO:0007669"/>
    <property type="project" value="InterPro"/>
</dbReference>
<evidence type="ECO:0000256" key="2">
    <source>
        <dbReference type="ARBA" id="ARBA00023235"/>
    </source>
</evidence>
<dbReference type="GO" id="GO:0046872">
    <property type="term" value="F:metal ion binding"/>
    <property type="evidence" value="ECO:0007669"/>
    <property type="project" value="UniProtKB-KW"/>
</dbReference>
<dbReference type="SUPFAM" id="SSF51366">
    <property type="entry name" value="Ribulose-phoshate binding barrel"/>
    <property type="match status" value="1"/>
</dbReference>
<protein>
    <recommendedName>
        <fullName evidence="5">Ribulose-phosphate 3-epimerase</fullName>
    </recommendedName>
</protein>
<dbReference type="AlphaFoldDB" id="A0A1F5EHL4"/>
<dbReference type="Proteomes" id="UP000179003">
    <property type="component" value="Unassembled WGS sequence"/>
</dbReference>
<keyword evidence="1" id="KW-0479">Metal-binding</keyword>